<keyword evidence="4 8" id="KW-0547">Nucleotide-binding</keyword>
<dbReference type="GO" id="GO:0042626">
    <property type="term" value="F:ATPase-coupled transmembrane transporter activity"/>
    <property type="evidence" value="ECO:0007669"/>
    <property type="project" value="TreeGrafter"/>
</dbReference>
<dbReference type="SMART" id="SM00382">
    <property type="entry name" value="AAA"/>
    <property type="match status" value="1"/>
</dbReference>
<dbReference type="Gene3D" id="3.40.50.300">
    <property type="entry name" value="P-loop containing nucleotide triphosphate hydrolases"/>
    <property type="match status" value="1"/>
</dbReference>
<dbReference type="InterPro" id="IPR003593">
    <property type="entry name" value="AAA+_ATPase"/>
</dbReference>
<keyword evidence="2 8" id="KW-0813">Transport</keyword>
<evidence type="ECO:0000256" key="5">
    <source>
        <dbReference type="ARBA" id="ARBA00022840"/>
    </source>
</evidence>
<evidence type="ECO:0000256" key="3">
    <source>
        <dbReference type="ARBA" id="ARBA00022475"/>
    </source>
</evidence>
<organism evidence="10 11">
    <name type="scientific">Salicibibacter cibarius</name>
    <dbReference type="NCBI Taxonomy" id="2743000"/>
    <lineage>
        <taxon>Bacteria</taxon>
        <taxon>Bacillati</taxon>
        <taxon>Bacillota</taxon>
        <taxon>Bacilli</taxon>
        <taxon>Bacillales</taxon>
        <taxon>Bacillaceae</taxon>
        <taxon>Salicibibacter</taxon>
    </lineage>
</organism>
<dbReference type="InterPro" id="IPR017871">
    <property type="entry name" value="ABC_transporter-like_CS"/>
</dbReference>
<dbReference type="InterPro" id="IPR050095">
    <property type="entry name" value="ECF_ABC_transporter_ATP-bd"/>
</dbReference>
<dbReference type="PANTHER" id="PTHR43553">
    <property type="entry name" value="HEAVY METAL TRANSPORTER"/>
    <property type="match status" value="1"/>
</dbReference>
<dbReference type="InterPro" id="IPR030946">
    <property type="entry name" value="EcfA2"/>
</dbReference>
<comment type="similarity">
    <text evidence="8">Belongs to the ABC transporter superfamily. Energy-coupling factor EcfA family.</text>
</comment>
<dbReference type="GO" id="GO:0015087">
    <property type="term" value="F:cobalt ion transmembrane transporter activity"/>
    <property type="evidence" value="ECO:0007669"/>
    <property type="project" value="UniProtKB-ARBA"/>
</dbReference>
<dbReference type="PROSITE" id="PS50893">
    <property type="entry name" value="ABC_TRANSPORTER_2"/>
    <property type="match status" value="1"/>
</dbReference>
<dbReference type="Pfam" id="PF00005">
    <property type="entry name" value="ABC_tran"/>
    <property type="match status" value="1"/>
</dbReference>
<keyword evidence="3 8" id="KW-1003">Cell membrane</keyword>
<dbReference type="RefSeq" id="WP_200126492.1">
    <property type="nucleotide sequence ID" value="NZ_CP054705.1"/>
</dbReference>
<dbReference type="InterPro" id="IPR027417">
    <property type="entry name" value="P-loop_NTPase"/>
</dbReference>
<feature type="domain" description="ABC transporter" evidence="9">
    <location>
        <begin position="3"/>
        <end position="247"/>
    </location>
</feature>
<evidence type="ECO:0000256" key="6">
    <source>
        <dbReference type="ARBA" id="ARBA00022967"/>
    </source>
</evidence>
<dbReference type="InterPro" id="IPR003439">
    <property type="entry name" value="ABC_transporter-like_ATP-bd"/>
</dbReference>
<keyword evidence="11" id="KW-1185">Reference proteome</keyword>
<accession>A0A7T6Z053</accession>
<dbReference type="EMBL" id="CP054705">
    <property type="protein sequence ID" value="QQK74363.1"/>
    <property type="molecule type" value="Genomic_DNA"/>
</dbReference>
<evidence type="ECO:0000256" key="2">
    <source>
        <dbReference type="ARBA" id="ARBA00022448"/>
    </source>
</evidence>
<comment type="subcellular location">
    <subcellularLocation>
        <location evidence="1 8">Cell membrane</location>
        <topology evidence="1 8">Peripheral membrane protein</topology>
    </subcellularLocation>
</comment>
<evidence type="ECO:0000256" key="1">
    <source>
        <dbReference type="ARBA" id="ARBA00004202"/>
    </source>
</evidence>
<dbReference type="Proteomes" id="UP000595823">
    <property type="component" value="Chromosome"/>
</dbReference>
<protein>
    <recommendedName>
        <fullName evidence="8">Energy-coupling factor transporter ATP-binding protein EcfA2</fullName>
        <ecNumber evidence="8">7.-.-.-</ecNumber>
    </recommendedName>
</protein>
<evidence type="ECO:0000256" key="8">
    <source>
        <dbReference type="RuleBase" id="RU365104"/>
    </source>
</evidence>
<dbReference type="GO" id="GO:0043190">
    <property type="term" value="C:ATP-binding cassette (ABC) transporter complex"/>
    <property type="evidence" value="ECO:0007669"/>
    <property type="project" value="TreeGrafter"/>
</dbReference>
<comment type="subunit">
    <text evidence="8">Forms a stable energy-coupling factor (ECF) transporter complex composed of 2 membrane-embedded substrate-binding proteins (S component), 2 ATP-binding proteins (A component) and 2 transmembrane proteins (T component).</text>
</comment>
<dbReference type="PROSITE" id="PS00211">
    <property type="entry name" value="ABC_TRANSPORTER_1"/>
    <property type="match status" value="1"/>
</dbReference>
<dbReference type="GO" id="GO:0005524">
    <property type="term" value="F:ATP binding"/>
    <property type="evidence" value="ECO:0007669"/>
    <property type="project" value="UniProtKB-UniRule"/>
</dbReference>
<keyword evidence="6" id="KW-1278">Translocase</keyword>
<comment type="function">
    <text evidence="8">ATP-binding (A) component of a common energy-coupling factor (ECF) ABC-transporter complex.</text>
</comment>
<dbReference type="PANTHER" id="PTHR43553:SF27">
    <property type="entry name" value="ENERGY-COUPLING FACTOR TRANSPORTER ATP-BINDING PROTEIN ECFA2"/>
    <property type="match status" value="1"/>
</dbReference>
<proteinExistence type="inferred from homology"/>
<dbReference type="NCBIfam" id="TIGR04521">
    <property type="entry name" value="ECF_ATPase_2"/>
    <property type="match status" value="1"/>
</dbReference>
<dbReference type="SUPFAM" id="SSF52540">
    <property type="entry name" value="P-loop containing nucleoside triphosphate hydrolases"/>
    <property type="match status" value="1"/>
</dbReference>
<evidence type="ECO:0000256" key="7">
    <source>
        <dbReference type="ARBA" id="ARBA00023136"/>
    </source>
</evidence>
<dbReference type="InterPro" id="IPR015856">
    <property type="entry name" value="ABC_transpr_CbiO/EcfA_su"/>
</dbReference>
<dbReference type="AlphaFoldDB" id="A0A7T6Z053"/>
<evidence type="ECO:0000313" key="10">
    <source>
        <dbReference type="EMBL" id="QQK74363.1"/>
    </source>
</evidence>
<evidence type="ECO:0000259" key="9">
    <source>
        <dbReference type="PROSITE" id="PS50893"/>
    </source>
</evidence>
<evidence type="ECO:0000256" key="4">
    <source>
        <dbReference type="ARBA" id="ARBA00022741"/>
    </source>
</evidence>
<keyword evidence="7 8" id="KW-0472">Membrane</keyword>
<gene>
    <name evidence="10" type="ORF">HUG15_01220</name>
</gene>
<dbReference type="FunFam" id="3.40.50.300:FF:000224">
    <property type="entry name" value="Energy-coupling factor transporter ATP-binding protein EcfA"/>
    <property type="match status" value="1"/>
</dbReference>
<dbReference type="CDD" id="cd03225">
    <property type="entry name" value="ABC_cobalt_CbiO_domain1"/>
    <property type="match status" value="1"/>
</dbReference>
<keyword evidence="5 8" id="KW-0067">ATP-binding</keyword>
<dbReference type="GO" id="GO:0016887">
    <property type="term" value="F:ATP hydrolysis activity"/>
    <property type="evidence" value="ECO:0007669"/>
    <property type="project" value="InterPro"/>
</dbReference>
<dbReference type="KEGG" id="scia:HUG15_01220"/>
<dbReference type="EC" id="7.-.-.-" evidence="8"/>
<sequence>MHISFENVSYSYMIGSPFEKRALNHVDITIESKAFTTLVGSTGSGKSTLMQLINGLVLPTSGQVQCGSFRLHRKSKRKEVKPLRQKIGMVFQYPEHQLFGATVEEDMLFGPKHLGLDVERIRKRLPELLDVVGINKEVLSVSPFNLSGGQMRRVAIAGVLAADPEVLILDEPAAGLDPAGHRALLDVLKDWHDKHGLTTILVTHDMEDAARYADEVIVMGPAGKPVTSGVPAQVFREADLLADIGLASPPSARITRALQEAGWDIDNLLLEPEALAAVIADQWASVKEEG</sequence>
<evidence type="ECO:0000313" key="11">
    <source>
        <dbReference type="Proteomes" id="UP000595823"/>
    </source>
</evidence>
<reference evidence="10 11" key="1">
    <citation type="submission" date="2020-06" db="EMBL/GenBank/DDBJ databases">
        <title>Genomic analysis of Salicibibacter sp. NKC5-3.</title>
        <authorList>
            <person name="Oh Y.J."/>
        </authorList>
    </citation>
    <scope>NUCLEOTIDE SEQUENCE [LARGE SCALE GENOMIC DNA]</scope>
    <source>
        <strain evidence="10 11">NKC5-3</strain>
    </source>
</reference>
<name>A0A7T6Z053_9BACI</name>